<dbReference type="EMBL" id="BA000004">
    <property type="protein sequence ID" value="BAB06946.1"/>
    <property type="molecule type" value="Genomic_DNA"/>
</dbReference>
<dbReference type="STRING" id="272558.gene:10729139"/>
<accession>Q9K7Y0</accession>
<evidence type="ECO:0000256" key="1">
    <source>
        <dbReference type="ARBA" id="ARBA00004141"/>
    </source>
</evidence>
<keyword evidence="5 6" id="KW-0472">Membrane</keyword>
<evidence type="ECO:0000256" key="6">
    <source>
        <dbReference type="SAM" id="Phobius"/>
    </source>
</evidence>
<keyword evidence="2" id="KW-0813">Transport</keyword>
<feature type="transmembrane region" description="Helical" evidence="6">
    <location>
        <begin position="117"/>
        <end position="140"/>
    </location>
</feature>
<keyword evidence="8" id="KW-1185">Reference proteome</keyword>
<name>Q9K7Y0_HALH5</name>
<dbReference type="InterPro" id="IPR036458">
    <property type="entry name" value="Na:dicarbo_symporter_sf"/>
</dbReference>
<reference evidence="7 8" key="1">
    <citation type="journal article" date="2000" name="Nucleic Acids Res.">
        <title>Complete genome sequence of the alkaliphilic bacterium Bacillus halodurans and genomic sequence comparison with Bacillus subtilis.</title>
        <authorList>
            <person name="Takami H."/>
            <person name="Nakasone K."/>
            <person name="Takaki Y."/>
            <person name="Maeno G."/>
            <person name="Sasaki R."/>
            <person name="Masui N."/>
            <person name="Fuji F."/>
            <person name="Hirama C."/>
            <person name="Nakamura Y."/>
            <person name="Ogasawara N."/>
            <person name="Kuhara S."/>
            <person name="Horikoshi K."/>
        </authorList>
    </citation>
    <scope>NUCLEOTIDE SEQUENCE [LARGE SCALE GENOMIC DNA]</scope>
    <source>
        <strain evidence="8">ATCC BAA-125 / DSM 18197 / FERM 7344 / JCM 9153 / C-125</strain>
    </source>
</reference>
<dbReference type="InterPro" id="IPR001991">
    <property type="entry name" value="Na-dicarboxylate_symporter"/>
</dbReference>
<dbReference type="Pfam" id="PF00375">
    <property type="entry name" value="SDF"/>
    <property type="match status" value="1"/>
</dbReference>
<dbReference type="KEGG" id="bha:BH3227"/>
<feature type="transmembrane region" description="Helical" evidence="6">
    <location>
        <begin position="74"/>
        <end position="97"/>
    </location>
</feature>
<dbReference type="GO" id="GO:0015293">
    <property type="term" value="F:symporter activity"/>
    <property type="evidence" value="ECO:0007669"/>
    <property type="project" value="InterPro"/>
</dbReference>
<dbReference type="SUPFAM" id="SSF118215">
    <property type="entry name" value="Proton glutamate symport protein"/>
    <property type="match status" value="1"/>
</dbReference>
<dbReference type="PIR" id="C84053">
    <property type="entry name" value="C84053"/>
</dbReference>
<proteinExistence type="predicted"/>
<dbReference type="HOGENOM" id="CLU_118927_0_0_9"/>
<keyword evidence="4 6" id="KW-1133">Transmembrane helix</keyword>
<comment type="subcellular location">
    <subcellularLocation>
        <location evidence="1">Membrane</location>
        <topology evidence="1">Multi-pass membrane protein</topology>
    </subcellularLocation>
</comment>
<gene>
    <name evidence="7" type="ordered locus">BH3227</name>
</gene>
<feature type="transmembrane region" description="Helical" evidence="6">
    <location>
        <begin position="7"/>
        <end position="29"/>
    </location>
</feature>
<organism evidence="7 8">
    <name type="scientific">Halalkalibacterium halodurans (strain ATCC BAA-125 / DSM 18197 / FERM 7344 / JCM 9153 / C-125)</name>
    <name type="common">Bacillus halodurans</name>
    <dbReference type="NCBI Taxonomy" id="272558"/>
    <lineage>
        <taxon>Bacteria</taxon>
        <taxon>Bacillati</taxon>
        <taxon>Bacillota</taxon>
        <taxon>Bacilli</taxon>
        <taxon>Bacillales</taxon>
        <taxon>Bacillaceae</taxon>
        <taxon>Halalkalibacterium (ex Joshi et al. 2022)</taxon>
    </lineage>
</organism>
<protein>
    <submittedName>
        <fullName evidence="7">Sodium-glutamate/aspartate symporter</fullName>
    </submittedName>
</protein>
<dbReference type="Proteomes" id="UP000001258">
    <property type="component" value="Chromosome"/>
</dbReference>
<evidence type="ECO:0000313" key="7">
    <source>
        <dbReference type="EMBL" id="BAB06946.1"/>
    </source>
</evidence>
<evidence type="ECO:0000256" key="2">
    <source>
        <dbReference type="ARBA" id="ARBA00022448"/>
    </source>
</evidence>
<dbReference type="AlphaFoldDB" id="Q9K7Y0"/>
<feature type="transmembrane region" description="Helical" evidence="6">
    <location>
        <begin position="35"/>
        <end position="53"/>
    </location>
</feature>
<sequence length="149" mass="15833">MKLILKLLAGIIVGIIVGLLGVDWITRIFLTVEVILGQFIRFMIPLIILFFIASGVTKLGNGSGKMVGLTVGTAYVSTLLAGTLAFFVASFVMPYVAKDGGVPEEGASLASFIDFEIAPIMGVVTALVLAFAFGISMTMLKSDTFEPFF</sequence>
<evidence type="ECO:0000313" key="8">
    <source>
        <dbReference type="Proteomes" id="UP000001258"/>
    </source>
</evidence>
<dbReference type="GO" id="GO:0016020">
    <property type="term" value="C:membrane"/>
    <property type="evidence" value="ECO:0007669"/>
    <property type="project" value="UniProtKB-SubCell"/>
</dbReference>
<evidence type="ECO:0000256" key="4">
    <source>
        <dbReference type="ARBA" id="ARBA00022989"/>
    </source>
</evidence>
<evidence type="ECO:0000256" key="5">
    <source>
        <dbReference type="ARBA" id="ARBA00023136"/>
    </source>
</evidence>
<evidence type="ECO:0000256" key="3">
    <source>
        <dbReference type="ARBA" id="ARBA00022692"/>
    </source>
</evidence>
<keyword evidence="3 6" id="KW-0812">Transmembrane</keyword>
<dbReference type="eggNOG" id="COG1301">
    <property type="taxonomic scope" value="Bacteria"/>
</dbReference>